<feature type="compositionally biased region" description="Basic and acidic residues" evidence="1">
    <location>
        <begin position="157"/>
        <end position="172"/>
    </location>
</feature>
<name>A0AAE9DFK8_CAEBR</name>
<protein>
    <submittedName>
        <fullName evidence="2">Uncharacterized protein</fullName>
    </submittedName>
</protein>
<feature type="compositionally biased region" description="Basic residues" evidence="1">
    <location>
        <begin position="135"/>
        <end position="156"/>
    </location>
</feature>
<accession>A0AAE9DFK8</accession>
<evidence type="ECO:0000256" key="1">
    <source>
        <dbReference type="SAM" id="MobiDB-lite"/>
    </source>
</evidence>
<feature type="region of interest" description="Disordered" evidence="1">
    <location>
        <begin position="116"/>
        <end position="212"/>
    </location>
</feature>
<sequence>MDDPDLGQNLADPKSEASEKIDIDEIARFAIEMGIVDMNSHEEEKVDIDAAMEYENSFYMDEQEYRKERERMDQEDRQMIEEELSEQQVEIMQRTTEREYVNFLKMQCFPDEKNYKEVNSDGEECCSESGDSDTKRRRKGKKSPTKKRILGKTRAAKKAEMYDGMSKEEIRQVRSGRHPVKKASKIGGKKRENSEISEEDSSTCPSSPLESEYSKYKNIGVQILH</sequence>
<dbReference type="EMBL" id="CP090893">
    <property type="protein sequence ID" value="ULU02961.1"/>
    <property type="molecule type" value="Genomic_DNA"/>
</dbReference>
<evidence type="ECO:0000313" key="2">
    <source>
        <dbReference type="EMBL" id="ULU02961.1"/>
    </source>
</evidence>
<gene>
    <name evidence="2" type="ORF">L3Y34_002500</name>
</gene>
<evidence type="ECO:0000313" key="3">
    <source>
        <dbReference type="Proteomes" id="UP000827892"/>
    </source>
</evidence>
<dbReference type="AlphaFoldDB" id="A0AAE9DFK8"/>
<reference evidence="2 3" key="1">
    <citation type="submission" date="2022-05" db="EMBL/GenBank/DDBJ databases">
        <title>Chromosome-level reference genomes for two strains of Caenorhabditis briggsae: an improved platform for comparative genomics.</title>
        <authorList>
            <person name="Stevens L."/>
            <person name="Andersen E.C."/>
        </authorList>
    </citation>
    <scope>NUCLEOTIDE SEQUENCE [LARGE SCALE GENOMIC DNA]</scope>
    <source>
        <strain evidence="2">QX1410_ONT</strain>
        <tissue evidence="2">Whole-organism</tissue>
    </source>
</reference>
<organism evidence="2 3">
    <name type="scientific">Caenorhabditis briggsae</name>
    <dbReference type="NCBI Taxonomy" id="6238"/>
    <lineage>
        <taxon>Eukaryota</taxon>
        <taxon>Metazoa</taxon>
        <taxon>Ecdysozoa</taxon>
        <taxon>Nematoda</taxon>
        <taxon>Chromadorea</taxon>
        <taxon>Rhabditida</taxon>
        <taxon>Rhabditina</taxon>
        <taxon>Rhabditomorpha</taxon>
        <taxon>Rhabditoidea</taxon>
        <taxon>Rhabditidae</taxon>
        <taxon>Peloderinae</taxon>
        <taxon>Caenorhabditis</taxon>
    </lineage>
</organism>
<dbReference type="Proteomes" id="UP000827892">
    <property type="component" value="Chromosome III"/>
</dbReference>
<feature type="compositionally biased region" description="Basic residues" evidence="1">
    <location>
        <begin position="174"/>
        <end position="188"/>
    </location>
</feature>
<proteinExistence type="predicted"/>